<dbReference type="OrthoDB" id="9814256at2"/>
<dbReference type="NCBIfam" id="TIGR02135">
    <property type="entry name" value="phoU_full"/>
    <property type="match status" value="1"/>
</dbReference>
<comment type="similarity">
    <text evidence="2 8">Belongs to the PhoU family.</text>
</comment>
<evidence type="ECO:0000313" key="11">
    <source>
        <dbReference type="Proteomes" id="UP000298517"/>
    </source>
</evidence>
<dbReference type="InterPro" id="IPR038078">
    <property type="entry name" value="PhoU-like_sf"/>
</dbReference>
<evidence type="ECO:0000256" key="4">
    <source>
        <dbReference type="ARBA" id="ARBA00022448"/>
    </source>
</evidence>
<sequence>MVQNAEHHRNLLNESGLEMLNLCISQIEKATEALLNNDGDLAEDVMNTETRINALDLKIENDCEKFIALYTPVAIDLRFIMAVLKINFDLERIGDHAYDISKYIVDFDKPIEPHLFKNLKFEKMYATIISMFENITIAYEEKDVKSARKVFKKDKILDKINAESFSIIEKEINKDNAIIDQTLLMFAIIKKFERVGDLIKNIAEEIIFYIDAEVIKHKRKK</sequence>
<name>A0A4Y8ASS3_9FLAO</name>
<dbReference type="EMBL" id="SNQI01000003">
    <property type="protein sequence ID" value="TEW73696.1"/>
    <property type="molecule type" value="Genomic_DNA"/>
</dbReference>
<evidence type="ECO:0000256" key="3">
    <source>
        <dbReference type="ARBA" id="ARBA00011738"/>
    </source>
</evidence>
<dbReference type="Pfam" id="PF01895">
    <property type="entry name" value="PhoU"/>
    <property type="match status" value="2"/>
</dbReference>
<evidence type="ECO:0000256" key="2">
    <source>
        <dbReference type="ARBA" id="ARBA00008107"/>
    </source>
</evidence>
<keyword evidence="6 8" id="KW-0592">Phosphate transport</keyword>
<dbReference type="PIRSF" id="PIRSF003107">
    <property type="entry name" value="PhoU"/>
    <property type="match status" value="1"/>
</dbReference>
<dbReference type="RefSeq" id="WP_134248097.1">
    <property type="nucleotide sequence ID" value="NZ_SNQI01000003.1"/>
</dbReference>
<reference evidence="10 11" key="1">
    <citation type="journal article" date="2011" name="J. Microbiol.">
        <title>Gramella jeungdoensis sp. nov., isolated from a solar saltern in Korea.</title>
        <authorList>
            <person name="Joung Y."/>
            <person name="Kim H."/>
            <person name="Jang T."/>
            <person name="Ahn T.S."/>
            <person name="Joh K."/>
        </authorList>
    </citation>
    <scope>NUCLEOTIDE SEQUENCE [LARGE SCALE GENOMIC DNA]</scope>
    <source>
        <strain evidence="10 11">KCTC 23123</strain>
    </source>
</reference>
<dbReference type="Gene3D" id="1.20.58.220">
    <property type="entry name" value="Phosphate transport system protein phou homolog 2, domain 2"/>
    <property type="match status" value="1"/>
</dbReference>
<evidence type="ECO:0000256" key="5">
    <source>
        <dbReference type="ARBA" id="ARBA00022490"/>
    </source>
</evidence>
<accession>A0A4Y8ASS3</accession>
<dbReference type="GO" id="GO:0006817">
    <property type="term" value="P:phosphate ion transport"/>
    <property type="evidence" value="ECO:0007669"/>
    <property type="project" value="UniProtKB-KW"/>
</dbReference>
<keyword evidence="11" id="KW-1185">Reference proteome</keyword>
<dbReference type="SUPFAM" id="SSF109755">
    <property type="entry name" value="PhoU-like"/>
    <property type="match status" value="1"/>
</dbReference>
<dbReference type="FunFam" id="1.20.58.220:FF:000004">
    <property type="entry name" value="Phosphate-specific transport system accessory protein PhoU"/>
    <property type="match status" value="1"/>
</dbReference>
<evidence type="ECO:0000256" key="1">
    <source>
        <dbReference type="ARBA" id="ARBA00004496"/>
    </source>
</evidence>
<dbReference type="PANTHER" id="PTHR42930:SF3">
    <property type="entry name" value="PHOSPHATE-SPECIFIC TRANSPORT SYSTEM ACCESSORY PROTEIN PHOU"/>
    <property type="match status" value="1"/>
</dbReference>
<evidence type="ECO:0000256" key="8">
    <source>
        <dbReference type="PIRNR" id="PIRNR003107"/>
    </source>
</evidence>
<feature type="domain" description="PhoU" evidence="9">
    <location>
        <begin position="122"/>
        <end position="206"/>
    </location>
</feature>
<dbReference type="InterPro" id="IPR026022">
    <property type="entry name" value="PhoU_dom"/>
</dbReference>
<organism evidence="10 11">
    <name type="scientific">Gramella jeungdoensis</name>
    <dbReference type="NCBI Taxonomy" id="708091"/>
    <lineage>
        <taxon>Bacteria</taxon>
        <taxon>Pseudomonadati</taxon>
        <taxon>Bacteroidota</taxon>
        <taxon>Flavobacteriia</taxon>
        <taxon>Flavobacteriales</taxon>
        <taxon>Flavobacteriaceae</taxon>
        <taxon>Christiangramia</taxon>
    </lineage>
</organism>
<dbReference type="GO" id="GO:0030643">
    <property type="term" value="P:intracellular phosphate ion homeostasis"/>
    <property type="evidence" value="ECO:0007669"/>
    <property type="project" value="InterPro"/>
</dbReference>
<comment type="caution">
    <text evidence="10">The sequence shown here is derived from an EMBL/GenBank/DDBJ whole genome shotgun (WGS) entry which is preliminary data.</text>
</comment>
<dbReference type="GO" id="GO:0005737">
    <property type="term" value="C:cytoplasm"/>
    <property type="evidence" value="ECO:0007669"/>
    <property type="project" value="UniProtKB-SubCell"/>
</dbReference>
<dbReference type="AlphaFoldDB" id="A0A4Y8ASS3"/>
<dbReference type="PANTHER" id="PTHR42930">
    <property type="entry name" value="PHOSPHATE-SPECIFIC TRANSPORT SYSTEM ACCESSORY PROTEIN PHOU"/>
    <property type="match status" value="1"/>
</dbReference>
<keyword evidence="5 8" id="KW-0963">Cytoplasm</keyword>
<keyword evidence="4 8" id="KW-0813">Transport</keyword>
<evidence type="ECO:0000313" key="10">
    <source>
        <dbReference type="EMBL" id="TEW73696.1"/>
    </source>
</evidence>
<comment type="subunit">
    <text evidence="3 8">Homodimer.</text>
</comment>
<dbReference type="InterPro" id="IPR028366">
    <property type="entry name" value="PhoU"/>
</dbReference>
<evidence type="ECO:0000259" key="9">
    <source>
        <dbReference type="Pfam" id="PF01895"/>
    </source>
</evidence>
<gene>
    <name evidence="10" type="primary">phoU</name>
    <name evidence="10" type="ORF">E2488_09430</name>
</gene>
<dbReference type="Proteomes" id="UP000298517">
    <property type="component" value="Unassembled WGS sequence"/>
</dbReference>
<dbReference type="GO" id="GO:0045936">
    <property type="term" value="P:negative regulation of phosphate metabolic process"/>
    <property type="evidence" value="ECO:0007669"/>
    <property type="project" value="InterPro"/>
</dbReference>
<protein>
    <recommendedName>
        <fullName evidence="8">Phosphate-specific transport system accessory protein PhoU</fullName>
    </recommendedName>
</protein>
<comment type="subcellular location">
    <subcellularLocation>
        <location evidence="1 8">Cytoplasm</location>
    </subcellularLocation>
</comment>
<comment type="function">
    <text evidence="7 8">Plays a role in the regulation of phosphate uptake.</text>
</comment>
<proteinExistence type="inferred from homology"/>
<feature type="domain" description="PhoU" evidence="9">
    <location>
        <begin position="18"/>
        <end position="104"/>
    </location>
</feature>
<evidence type="ECO:0000256" key="6">
    <source>
        <dbReference type="ARBA" id="ARBA00022592"/>
    </source>
</evidence>
<evidence type="ECO:0000256" key="7">
    <source>
        <dbReference type="ARBA" id="ARBA00056181"/>
    </source>
</evidence>